<gene>
    <name evidence="2" type="ORF">SAMN05661012_02953</name>
    <name evidence="3" type="ORF">SR876_30650</name>
</gene>
<reference evidence="2 4" key="1">
    <citation type="submission" date="2016-11" db="EMBL/GenBank/DDBJ databases">
        <authorList>
            <person name="Jaros S."/>
            <person name="Januszkiewicz K."/>
            <person name="Wedrychowicz H."/>
        </authorList>
    </citation>
    <scope>NUCLEOTIDE SEQUENCE [LARGE SCALE GENOMIC DNA]</scope>
    <source>
        <strain evidence="2 4">DSM 784</strain>
    </source>
</reference>
<organism evidence="2 4">
    <name type="scientific">Chitinophaga sancti</name>
    <dbReference type="NCBI Taxonomy" id="1004"/>
    <lineage>
        <taxon>Bacteria</taxon>
        <taxon>Pseudomonadati</taxon>
        <taxon>Bacteroidota</taxon>
        <taxon>Chitinophagia</taxon>
        <taxon>Chitinophagales</taxon>
        <taxon>Chitinophagaceae</taxon>
        <taxon>Chitinophaga</taxon>
    </lineage>
</organism>
<protein>
    <submittedName>
        <fullName evidence="2">Uncharacterized protein</fullName>
    </submittedName>
</protein>
<sequence>MKKTIILLLLCVCSIFAKADPPTKYYIVSAGNFASYSVIQTTNIGITTSQTTSPGVTESWTNSAPGGYYTNPAGQFSYGAYWSDPTLFTPMTIQVLAGYTATVYNANGPSETVRIGLGFTKPNGTSETFFYGPSVTVGNGQTVTVSIPAGAYTYTAPLPVASGQSYPTPLRIFLTYGN</sequence>
<keyword evidence="5" id="KW-1185">Reference proteome</keyword>
<evidence type="ECO:0000313" key="4">
    <source>
        <dbReference type="Proteomes" id="UP000183788"/>
    </source>
</evidence>
<proteinExistence type="predicted"/>
<dbReference type="Proteomes" id="UP001326715">
    <property type="component" value="Chromosome"/>
</dbReference>
<keyword evidence="1" id="KW-0732">Signal</keyword>
<dbReference type="EMBL" id="FPIZ01000008">
    <property type="protein sequence ID" value="SFW61297.1"/>
    <property type="molecule type" value="Genomic_DNA"/>
</dbReference>
<feature type="chain" id="PRO_5012227770" evidence="1">
    <location>
        <begin position="20"/>
        <end position="178"/>
    </location>
</feature>
<evidence type="ECO:0000313" key="3">
    <source>
        <dbReference type="EMBL" id="WQG89294.1"/>
    </source>
</evidence>
<dbReference type="Proteomes" id="UP000183788">
    <property type="component" value="Unassembled WGS sequence"/>
</dbReference>
<name>A0A1K1QNQ3_9BACT</name>
<dbReference type="RefSeq" id="WP_072361432.1">
    <property type="nucleotide sequence ID" value="NZ_CP139972.1"/>
</dbReference>
<dbReference type="AlphaFoldDB" id="A0A1K1QNQ3"/>
<evidence type="ECO:0000313" key="5">
    <source>
        <dbReference type="Proteomes" id="UP001326715"/>
    </source>
</evidence>
<dbReference type="OrthoDB" id="661506at2"/>
<evidence type="ECO:0000313" key="2">
    <source>
        <dbReference type="EMBL" id="SFW61297.1"/>
    </source>
</evidence>
<dbReference type="EMBL" id="CP140154">
    <property type="protein sequence ID" value="WQG89294.1"/>
    <property type="molecule type" value="Genomic_DNA"/>
</dbReference>
<reference evidence="3 5" key="2">
    <citation type="submission" date="2023-11" db="EMBL/GenBank/DDBJ databases">
        <title>MicrobeMod: A computational toolkit for identifying prokaryotic methylation and restriction-modification with nanopore sequencing.</title>
        <authorList>
            <person name="Crits-Christoph A."/>
            <person name="Kang S.C."/>
            <person name="Lee H."/>
            <person name="Ostrov N."/>
        </authorList>
    </citation>
    <scope>NUCLEOTIDE SEQUENCE [LARGE SCALE GENOMIC DNA]</scope>
    <source>
        <strain evidence="3 5">ATCC 23090</strain>
    </source>
</reference>
<feature type="signal peptide" evidence="1">
    <location>
        <begin position="1"/>
        <end position="19"/>
    </location>
</feature>
<accession>A0A1K1QNQ3</accession>
<evidence type="ECO:0000256" key="1">
    <source>
        <dbReference type="SAM" id="SignalP"/>
    </source>
</evidence>